<dbReference type="Pfam" id="PF01400">
    <property type="entry name" value="Astacin"/>
    <property type="match status" value="1"/>
</dbReference>
<evidence type="ECO:0000259" key="13">
    <source>
        <dbReference type="PROSITE" id="PS51864"/>
    </source>
</evidence>
<keyword evidence="2 10" id="KW-0479">Metal-binding</keyword>
<keyword evidence="4 10" id="KW-0378">Hydrolase</keyword>
<keyword evidence="5 10" id="KW-0862">Zinc</keyword>
<dbReference type="PANTHER" id="PTHR10127:SF814">
    <property type="entry name" value="MEPRIN A SUBUNIT BETA"/>
    <property type="match status" value="1"/>
</dbReference>
<organism evidence="14 15">
    <name type="scientific">Chironomus riparius</name>
    <dbReference type="NCBI Taxonomy" id="315576"/>
    <lineage>
        <taxon>Eukaryota</taxon>
        <taxon>Metazoa</taxon>
        <taxon>Ecdysozoa</taxon>
        <taxon>Arthropoda</taxon>
        <taxon>Hexapoda</taxon>
        <taxon>Insecta</taxon>
        <taxon>Pterygota</taxon>
        <taxon>Neoptera</taxon>
        <taxon>Endopterygota</taxon>
        <taxon>Diptera</taxon>
        <taxon>Nematocera</taxon>
        <taxon>Chironomoidea</taxon>
        <taxon>Chironomidae</taxon>
        <taxon>Chironominae</taxon>
        <taxon>Chironomus</taxon>
    </lineage>
</organism>
<evidence type="ECO:0000256" key="2">
    <source>
        <dbReference type="ARBA" id="ARBA00022723"/>
    </source>
</evidence>
<dbReference type="FunFam" id="3.40.390.10:FF:000015">
    <property type="entry name" value="Meprin A subunit"/>
    <property type="match status" value="1"/>
</dbReference>
<feature type="domain" description="Peptidase M12A" evidence="13">
    <location>
        <begin position="100"/>
        <end position="300"/>
    </location>
</feature>
<reference evidence="14" key="1">
    <citation type="submission" date="2022-01" db="EMBL/GenBank/DDBJ databases">
        <authorList>
            <person name="King R."/>
        </authorList>
    </citation>
    <scope>NUCLEOTIDE SEQUENCE</scope>
</reference>
<dbReference type="AlphaFoldDB" id="A0A9N9S1H2"/>
<evidence type="ECO:0000256" key="12">
    <source>
        <dbReference type="SAM" id="SignalP"/>
    </source>
</evidence>
<dbReference type="EMBL" id="OU895879">
    <property type="protein sequence ID" value="CAG9807142.1"/>
    <property type="molecule type" value="Genomic_DNA"/>
</dbReference>
<dbReference type="SMART" id="SM00235">
    <property type="entry name" value="ZnMc"/>
    <property type="match status" value="1"/>
</dbReference>
<evidence type="ECO:0000313" key="14">
    <source>
        <dbReference type="EMBL" id="CAG9807142.1"/>
    </source>
</evidence>
<keyword evidence="6 10" id="KW-0482">Metalloprotease</keyword>
<dbReference type="InterPro" id="IPR001506">
    <property type="entry name" value="Peptidase_M12A"/>
</dbReference>
<comment type="cofactor">
    <cofactor evidence="10 11">
        <name>Zn(2+)</name>
        <dbReference type="ChEBI" id="CHEBI:29105"/>
    </cofactor>
    <text evidence="10 11">Binds 1 zinc ion per subunit.</text>
</comment>
<dbReference type="PROSITE" id="PS51864">
    <property type="entry name" value="ASTACIN"/>
    <property type="match status" value="1"/>
</dbReference>
<dbReference type="InterPro" id="IPR034035">
    <property type="entry name" value="Astacin-like_dom"/>
</dbReference>
<evidence type="ECO:0000256" key="3">
    <source>
        <dbReference type="ARBA" id="ARBA00022729"/>
    </source>
</evidence>
<comment type="caution">
    <text evidence="10">Lacks conserved residue(s) required for the propagation of feature annotation.</text>
</comment>
<keyword evidence="9" id="KW-0325">Glycoprotein</keyword>
<evidence type="ECO:0000256" key="1">
    <source>
        <dbReference type="ARBA" id="ARBA00022670"/>
    </source>
</evidence>
<keyword evidence="3 12" id="KW-0732">Signal</keyword>
<dbReference type="PRINTS" id="PR00480">
    <property type="entry name" value="ASTACIN"/>
</dbReference>
<accession>A0A9N9S1H2</accession>
<evidence type="ECO:0000256" key="5">
    <source>
        <dbReference type="ARBA" id="ARBA00022833"/>
    </source>
</evidence>
<gene>
    <name evidence="14" type="ORF">CHIRRI_LOCUS9991</name>
</gene>
<dbReference type="PANTHER" id="PTHR10127">
    <property type="entry name" value="DISCOIDIN, CUB, EGF, LAMININ , AND ZINC METALLOPROTEASE DOMAIN CONTAINING"/>
    <property type="match status" value="1"/>
</dbReference>
<evidence type="ECO:0000256" key="8">
    <source>
        <dbReference type="ARBA" id="ARBA00023157"/>
    </source>
</evidence>
<evidence type="ECO:0000256" key="7">
    <source>
        <dbReference type="ARBA" id="ARBA00023145"/>
    </source>
</evidence>
<keyword evidence="7" id="KW-0865">Zymogen</keyword>
<feature type="binding site" evidence="10">
    <location>
        <position position="200"/>
    </location>
    <ligand>
        <name>Zn(2+)</name>
        <dbReference type="ChEBI" id="CHEBI:29105"/>
        <note>catalytic</note>
    </ligand>
</feature>
<feature type="active site" evidence="10">
    <location>
        <position position="197"/>
    </location>
</feature>
<feature type="chain" id="PRO_5040446029" description="Metalloendopeptidase" evidence="12">
    <location>
        <begin position="16"/>
        <end position="321"/>
    </location>
</feature>
<evidence type="ECO:0000313" key="15">
    <source>
        <dbReference type="Proteomes" id="UP001153620"/>
    </source>
</evidence>
<keyword evidence="15" id="KW-1185">Reference proteome</keyword>
<feature type="binding site" evidence="10">
    <location>
        <position position="196"/>
    </location>
    <ligand>
        <name>Zn(2+)</name>
        <dbReference type="ChEBI" id="CHEBI:29105"/>
        <note>catalytic</note>
    </ligand>
</feature>
<reference evidence="14" key="2">
    <citation type="submission" date="2022-10" db="EMBL/GenBank/DDBJ databases">
        <authorList>
            <consortium name="ENA_rothamsted_submissions"/>
            <consortium name="culmorum"/>
            <person name="King R."/>
        </authorList>
    </citation>
    <scope>NUCLEOTIDE SEQUENCE</scope>
</reference>
<dbReference type="GO" id="GO:0004222">
    <property type="term" value="F:metalloendopeptidase activity"/>
    <property type="evidence" value="ECO:0007669"/>
    <property type="project" value="UniProtKB-UniRule"/>
</dbReference>
<evidence type="ECO:0000256" key="11">
    <source>
        <dbReference type="RuleBase" id="RU361183"/>
    </source>
</evidence>
<name>A0A9N9S1H2_9DIPT</name>
<dbReference type="InterPro" id="IPR006026">
    <property type="entry name" value="Peptidase_Metallo"/>
</dbReference>
<dbReference type="SUPFAM" id="SSF55486">
    <property type="entry name" value="Metalloproteases ('zincins'), catalytic domain"/>
    <property type="match status" value="1"/>
</dbReference>
<evidence type="ECO:0000256" key="4">
    <source>
        <dbReference type="ARBA" id="ARBA00022801"/>
    </source>
</evidence>
<protein>
    <recommendedName>
        <fullName evidence="11">Metalloendopeptidase</fullName>
        <ecNumber evidence="11">3.4.24.-</ecNumber>
    </recommendedName>
</protein>
<keyword evidence="8" id="KW-1015">Disulfide bond</keyword>
<evidence type="ECO:0000256" key="9">
    <source>
        <dbReference type="ARBA" id="ARBA00023180"/>
    </source>
</evidence>
<dbReference type="EC" id="3.4.24.-" evidence="11"/>
<dbReference type="InterPro" id="IPR024079">
    <property type="entry name" value="MetalloPept_cat_dom_sf"/>
</dbReference>
<dbReference type="Gene3D" id="3.40.390.10">
    <property type="entry name" value="Collagenase (Catalytic Domain)"/>
    <property type="match status" value="1"/>
</dbReference>
<feature type="signal peptide" evidence="12">
    <location>
        <begin position="1"/>
        <end position="15"/>
    </location>
</feature>
<dbReference type="CDD" id="cd04280">
    <property type="entry name" value="ZnMc_astacin_like"/>
    <property type="match status" value="1"/>
</dbReference>
<feature type="binding site" evidence="10">
    <location>
        <position position="206"/>
    </location>
    <ligand>
        <name>Zn(2+)</name>
        <dbReference type="ChEBI" id="CHEBI:29105"/>
        <note>catalytic</note>
    </ligand>
</feature>
<evidence type="ECO:0000256" key="6">
    <source>
        <dbReference type="ARBA" id="ARBA00023049"/>
    </source>
</evidence>
<sequence length="321" mass="37008">MKYFLVFIFINKVLLFPIINERIVYPDEFKELQSVESTGYQMSLLNDPNILQSDNMTAEFLIYQDGFKNLEDGEYFQGDMVMNEEQLNTINDTSDLSLRTGIINERFRWPKDVHGDVIVPFKISSDFDWIDRARIKLAMYDIEKYSCIVFKQQTDQQNFINITSNIGCYSHVGKINGGQKLSLKIGGCLTRGTIIHELMHALGFDHMQNHADRDDFIEILWENIKPGSEPNFEKVNSRLFGNFGTPYDYHSVMHYGLNYFSKNENPTIVSKSTSHNKVIGNRLAMSLGDAQRLNAMYKCTKKNVHLPVAVASAIWRVFDSH</sequence>
<dbReference type="OrthoDB" id="7784696at2759"/>
<dbReference type="GO" id="GO:0006508">
    <property type="term" value="P:proteolysis"/>
    <property type="evidence" value="ECO:0007669"/>
    <property type="project" value="UniProtKB-KW"/>
</dbReference>
<evidence type="ECO:0000256" key="10">
    <source>
        <dbReference type="PROSITE-ProRule" id="PRU01211"/>
    </source>
</evidence>
<dbReference type="GO" id="GO:0008270">
    <property type="term" value="F:zinc ion binding"/>
    <property type="evidence" value="ECO:0007669"/>
    <property type="project" value="UniProtKB-UniRule"/>
</dbReference>
<dbReference type="Proteomes" id="UP001153620">
    <property type="component" value="Chromosome 3"/>
</dbReference>
<proteinExistence type="predicted"/>
<keyword evidence="1 10" id="KW-0645">Protease</keyword>